<evidence type="ECO:0000256" key="1">
    <source>
        <dbReference type="ARBA" id="ARBA00022857"/>
    </source>
</evidence>
<dbReference type="InterPro" id="IPR036291">
    <property type="entry name" value="NAD(P)-bd_dom_sf"/>
</dbReference>
<dbReference type="CDD" id="cd05289">
    <property type="entry name" value="MDR_like_2"/>
    <property type="match status" value="1"/>
</dbReference>
<name>A0A9X2VG04_9PSEU</name>
<dbReference type="Pfam" id="PF00107">
    <property type="entry name" value="ADH_zinc_N"/>
    <property type="match status" value="1"/>
</dbReference>
<proteinExistence type="predicted"/>
<feature type="domain" description="Enoyl reductase (ER)" evidence="2">
    <location>
        <begin position="10"/>
        <end position="297"/>
    </location>
</feature>
<dbReference type="InterPro" id="IPR011032">
    <property type="entry name" value="GroES-like_sf"/>
</dbReference>
<organism evidence="3 4">
    <name type="scientific">Umezawaea endophytica</name>
    <dbReference type="NCBI Taxonomy" id="1654476"/>
    <lineage>
        <taxon>Bacteria</taxon>
        <taxon>Bacillati</taxon>
        <taxon>Actinomycetota</taxon>
        <taxon>Actinomycetes</taxon>
        <taxon>Pseudonocardiales</taxon>
        <taxon>Pseudonocardiaceae</taxon>
        <taxon>Umezawaea</taxon>
    </lineage>
</organism>
<dbReference type="InterPro" id="IPR013149">
    <property type="entry name" value="ADH-like_C"/>
</dbReference>
<dbReference type="PANTHER" id="PTHR44154">
    <property type="entry name" value="QUINONE OXIDOREDUCTASE"/>
    <property type="match status" value="1"/>
</dbReference>
<dbReference type="GO" id="GO:0016491">
    <property type="term" value="F:oxidoreductase activity"/>
    <property type="evidence" value="ECO:0007669"/>
    <property type="project" value="InterPro"/>
</dbReference>
<dbReference type="Gene3D" id="3.90.180.10">
    <property type="entry name" value="Medium-chain alcohol dehydrogenases, catalytic domain"/>
    <property type="match status" value="1"/>
</dbReference>
<dbReference type="Proteomes" id="UP001141259">
    <property type="component" value="Unassembled WGS sequence"/>
</dbReference>
<keyword evidence="4" id="KW-1185">Reference proteome</keyword>
<accession>A0A9X2VG04</accession>
<dbReference type="SUPFAM" id="SSF50129">
    <property type="entry name" value="GroES-like"/>
    <property type="match status" value="1"/>
</dbReference>
<keyword evidence="1" id="KW-0521">NADP</keyword>
<comment type="caution">
    <text evidence="3">The sequence shown here is derived from an EMBL/GenBank/DDBJ whole genome shotgun (WGS) entry which is preliminary data.</text>
</comment>
<reference evidence="3" key="1">
    <citation type="submission" date="2022-08" db="EMBL/GenBank/DDBJ databases">
        <authorList>
            <person name="Tistechok S."/>
            <person name="Samborskyy M."/>
            <person name="Roman I."/>
        </authorList>
    </citation>
    <scope>NUCLEOTIDE SEQUENCE</scope>
    <source>
        <strain evidence="3">DSM 103496</strain>
    </source>
</reference>
<gene>
    <name evidence="3" type="ORF">NZH93_03395</name>
</gene>
<dbReference type="InterPro" id="IPR020843">
    <property type="entry name" value="ER"/>
</dbReference>
<dbReference type="RefSeq" id="WP_259621385.1">
    <property type="nucleotide sequence ID" value="NZ_JANYMP010000001.1"/>
</dbReference>
<dbReference type="SMART" id="SM00829">
    <property type="entry name" value="PKS_ER"/>
    <property type="match status" value="1"/>
</dbReference>
<dbReference type="SUPFAM" id="SSF51735">
    <property type="entry name" value="NAD(P)-binding Rossmann-fold domains"/>
    <property type="match status" value="1"/>
</dbReference>
<evidence type="ECO:0000313" key="3">
    <source>
        <dbReference type="EMBL" id="MCS7475886.1"/>
    </source>
</evidence>
<dbReference type="EMBL" id="JANYMP010000001">
    <property type="protein sequence ID" value="MCS7475886.1"/>
    <property type="molecule type" value="Genomic_DNA"/>
</dbReference>
<evidence type="ECO:0000313" key="4">
    <source>
        <dbReference type="Proteomes" id="UP001141259"/>
    </source>
</evidence>
<dbReference type="Gene3D" id="3.40.50.720">
    <property type="entry name" value="NAD(P)-binding Rossmann-like Domain"/>
    <property type="match status" value="1"/>
</dbReference>
<evidence type="ECO:0000259" key="2">
    <source>
        <dbReference type="SMART" id="SM00829"/>
    </source>
</evidence>
<dbReference type="InterPro" id="IPR051603">
    <property type="entry name" value="Zinc-ADH_QOR/CCCR"/>
</dbReference>
<protein>
    <submittedName>
        <fullName evidence="3">NADP-dependent oxidoreductase</fullName>
    </submittedName>
</protein>
<dbReference type="Pfam" id="PF08240">
    <property type="entry name" value="ADH_N"/>
    <property type="match status" value="1"/>
</dbReference>
<dbReference type="InterPro" id="IPR013154">
    <property type="entry name" value="ADH-like_N"/>
</dbReference>
<sequence length="300" mass="30482">MKAIRFSGYGGPEVLDLVDVDDPEPGHGEILVAVRAAGVNGIDHKLRAGHLKDFMPLSLPAGTGFDAAGTVIAVGGGVEGVVVGDEVFGNGRDTLAESAVLTSWALVPDGLSPEEAAGYPLPVETAIRVLDVAAVRPGETVVISGASGGVGSAAVQFALHRGARVIGTASEENQAYLRSLGATATTYGDGLVERVRALAGGPVHAALDIAGSGVLPELVDLTGDPERVVTIADFGGAGLGVRTSSAAGDHRAALAEVVDLVRRGRFRIPVARSFPLDRAGEAHESCARGHIAGRTVVTVR</sequence>
<dbReference type="AlphaFoldDB" id="A0A9X2VG04"/>
<dbReference type="PANTHER" id="PTHR44154:SF1">
    <property type="entry name" value="QUINONE OXIDOREDUCTASE"/>
    <property type="match status" value="1"/>
</dbReference>